<keyword evidence="5" id="KW-0496">Mitochondrion</keyword>
<evidence type="ECO:0000256" key="1">
    <source>
        <dbReference type="ARBA" id="ARBA00004173"/>
    </source>
</evidence>
<comment type="similarity">
    <text evidence="2">Belongs to the mitochondrion-specific ribosomal protein mL46 family.</text>
</comment>
<dbReference type="PANTHER" id="PTHR13124:SF12">
    <property type="entry name" value="LARGE RIBOSOMAL SUBUNIT PROTEIN ML46"/>
    <property type="match status" value="1"/>
</dbReference>
<dbReference type="GO" id="GO:0005762">
    <property type="term" value="C:mitochondrial large ribosomal subunit"/>
    <property type="evidence" value="ECO:0007669"/>
    <property type="project" value="TreeGrafter"/>
</dbReference>
<protein>
    <recommendedName>
        <fullName evidence="7">Large ribosomal subunit protein mL46</fullName>
    </recommendedName>
    <alternativeName>
        <fullName evidence="8">39S ribosomal protein L46, mitochondrial</fullName>
    </alternativeName>
</protein>
<dbReference type="InterPro" id="IPR040008">
    <property type="entry name" value="Ribosomal_mL46"/>
</dbReference>
<evidence type="ECO:0000256" key="3">
    <source>
        <dbReference type="ARBA" id="ARBA00022946"/>
    </source>
</evidence>
<evidence type="ECO:0000256" key="7">
    <source>
        <dbReference type="ARBA" id="ARBA00035190"/>
    </source>
</evidence>
<comment type="subcellular location">
    <subcellularLocation>
        <location evidence="1">Mitochondrion</location>
    </subcellularLocation>
</comment>
<dbReference type="CDD" id="cd04661">
    <property type="entry name" value="NUDIX_MRP_L46"/>
    <property type="match status" value="1"/>
</dbReference>
<dbReference type="Gene3D" id="3.90.79.10">
    <property type="entry name" value="Nucleoside Triphosphate Pyrophosphohydrolase"/>
    <property type="match status" value="1"/>
</dbReference>
<evidence type="ECO:0000256" key="5">
    <source>
        <dbReference type="ARBA" id="ARBA00023128"/>
    </source>
</evidence>
<name>A0AAW1JF45_POPJA</name>
<dbReference type="AlphaFoldDB" id="A0AAW1JF45"/>
<evidence type="ECO:0000256" key="6">
    <source>
        <dbReference type="ARBA" id="ARBA00023274"/>
    </source>
</evidence>
<dbReference type="GO" id="GO:0003735">
    <property type="term" value="F:structural constituent of ribosome"/>
    <property type="evidence" value="ECO:0007669"/>
    <property type="project" value="InterPro"/>
</dbReference>
<sequence>MLLNTIRTVNRAILPRSYSTVSPEKWDLFTAVCIERKPVITPALNELEKSYYKYLQDVEHERSFKSDFEVRMELDKKQAELIKQGTADADVVVKQTAQDFLDANNEQLNKFKFADRITEADKENNQTSLKRKLDKHLVLVTKQKFGDKSYYILPQSPRNGKLDKHLVLVTKQKFGDKSYYILPQSPRNDSETLRQAAERLLKDYCGNDLKAQICGNAPTGFYKYKYPHTVQEKSGSLGAKVFIYFARYRKGDVTKKGLDFKWLDRIELKKELHPNYHDSVSQFLVDEE</sequence>
<gene>
    <name evidence="10" type="ORF">QE152_g30351</name>
</gene>
<evidence type="ECO:0000313" key="11">
    <source>
        <dbReference type="Proteomes" id="UP001458880"/>
    </source>
</evidence>
<dbReference type="Pfam" id="PF11788">
    <property type="entry name" value="MRP-L46"/>
    <property type="match status" value="1"/>
</dbReference>
<evidence type="ECO:0000256" key="8">
    <source>
        <dbReference type="ARBA" id="ARBA00035534"/>
    </source>
</evidence>
<dbReference type="PANTHER" id="PTHR13124">
    <property type="entry name" value="39S RIBOSOMAL PROTEIN L46, MITOCHONDRIAL PRECURSOR-RELATED"/>
    <property type="match status" value="1"/>
</dbReference>
<feature type="domain" description="Large ribosomal subunit protein mL46 N-terminal" evidence="9">
    <location>
        <begin position="26"/>
        <end position="121"/>
    </location>
</feature>
<keyword evidence="6" id="KW-0687">Ribonucleoprotein</keyword>
<dbReference type="SUPFAM" id="SSF55811">
    <property type="entry name" value="Nudix"/>
    <property type="match status" value="1"/>
</dbReference>
<evidence type="ECO:0000259" key="9">
    <source>
        <dbReference type="Pfam" id="PF11788"/>
    </source>
</evidence>
<dbReference type="FunFam" id="3.90.79.10:FF:000018">
    <property type="entry name" value="39S ribosomal protein L46, mitochondrial"/>
    <property type="match status" value="1"/>
</dbReference>
<dbReference type="InterPro" id="IPR015797">
    <property type="entry name" value="NUDIX_hydrolase-like_dom_sf"/>
</dbReference>
<reference evidence="10 11" key="1">
    <citation type="journal article" date="2024" name="BMC Genomics">
        <title>De novo assembly and annotation of Popillia japonica's genome with initial clues to its potential as an invasive pest.</title>
        <authorList>
            <person name="Cucini C."/>
            <person name="Boschi S."/>
            <person name="Funari R."/>
            <person name="Cardaioli E."/>
            <person name="Iannotti N."/>
            <person name="Marturano G."/>
            <person name="Paoli F."/>
            <person name="Bruttini M."/>
            <person name="Carapelli A."/>
            <person name="Frati F."/>
            <person name="Nardi F."/>
        </authorList>
    </citation>
    <scope>NUCLEOTIDE SEQUENCE [LARGE SCALE GENOMIC DNA]</scope>
    <source>
        <strain evidence="10">DMR45628</strain>
    </source>
</reference>
<dbReference type="EMBL" id="JASPKY010000407">
    <property type="protein sequence ID" value="KAK9701789.1"/>
    <property type="molecule type" value="Genomic_DNA"/>
</dbReference>
<evidence type="ECO:0000313" key="10">
    <source>
        <dbReference type="EMBL" id="KAK9701789.1"/>
    </source>
</evidence>
<accession>A0AAW1JF45</accession>
<dbReference type="InterPro" id="IPR033650">
    <property type="entry name" value="Ribosomal_mL46_NUDIX"/>
</dbReference>
<keyword evidence="4 10" id="KW-0689">Ribosomal protein</keyword>
<keyword evidence="3" id="KW-0809">Transit peptide</keyword>
<organism evidence="10 11">
    <name type="scientific">Popillia japonica</name>
    <name type="common">Japanese beetle</name>
    <dbReference type="NCBI Taxonomy" id="7064"/>
    <lineage>
        <taxon>Eukaryota</taxon>
        <taxon>Metazoa</taxon>
        <taxon>Ecdysozoa</taxon>
        <taxon>Arthropoda</taxon>
        <taxon>Hexapoda</taxon>
        <taxon>Insecta</taxon>
        <taxon>Pterygota</taxon>
        <taxon>Neoptera</taxon>
        <taxon>Endopterygota</taxon>
        <taxon>Coleoptera</taxon>
        <taxon>Polyphaga</taxon>
        <taxon>Scarabaeiformia</taxon>
        <taxon>Scarabaeidae</taxon>
        <taxon>Rutelinae</taxon>
        <taxon>Popillia</taxon>
    </lineage>
</organism>
<evidence type="ECO:0000256" key="4">
    <source>
        <dbReference type="ARBA" id="ARBA00022980"/>
    </source>
</evidence>
<dbReference type="InterPro" id="IPR021757">
    <property type="entry name" value="Ribosomal_mL46_N"/>
</dbReference>
<dbReference type="Proteomes" id="UP001458880">
    <property type="component" value="Unassembled WGS sequence"/>
</dbReference>
<proteinExistence type="inferred from homology"/>
<evidence type="ECO:0000256" key="2">
    <source>
        <dbReference type="ARBA" id="ARBA00009070"/>
    </source>
</evidence>
<keyword evidence="11" id="KW-1185">Reference proteome</keyword>
<dbReference type="GO" id="GO:0005743">
    <property type="term" value="C:mitochondrial inner membrane"/>
    <property type="evidence" value="ECO:0007669"/>
    <property type="project" value="UniProtKB-ARBA"/>
</dbReference>
<comment type="caution">
    <text evidence="10">The sequence shown here is derived from an EMBL/GenBank/DDBJ whole genome shotgun (WGS) entry which is preliminary data.</text>
</comment>